<comment type="subcellular location">
    <subcellularLocation>
        <location evidence="6">Cytoplasm</location>
    </subcellularLocation>
</comment>
<dbReference type="SUPFAM" id="SSF118352">
    <property type="entry name" value="HSP33 redox switch-like"/>
    <property type="match status" value="1"/>
</dbReference>
<keyword evidence="3 6" id="KW-1015">Disulfide bond</keyword>
<dbReference type="SUPFAM" id="SSF64397">
    <property type="entry name" value="Hsp33 domain"/>
    <property type="match status" value="1"/>
</dbReference>
<evidence type="ECO:0000256" key="3">
    <source>
        <dbReference type="ARBA" id="ARBA00023157"/>
    </source>
</evidence>
<feature type="disulfide bond" description="Redox-active" evidence="6">
    <location>
        <begin position="239"/>
        <end position="241"/>
    </location>
</feature>
<evidence type="ECO:0000313" key="8">
    <source>
        <dbReference type="Proteomes" id="UP000006346"/>
    </source>
</evidence>
<organism evidence="7 8">
    <name type="scientific">Desulfosporosinus orientis (strain ATCC 19365 / DSM 765 / NCIMB 8382 / VKM B-1628 / Singapore I)</name>
    <name type="common">Desulfotomaculum orientis</name>
    <dbReference type="NCBI Taxonomy" id="768706"/>
    <lineage>
        <taxon>Bacteria</taxon>
        <taxon>Bacillati</taxon>
        <taxon>Bacillota</taxon>
        <taxon>Clostridia</taxon>
        <taxon>Eubacteriales</taxon>
        <taxon>Desulfitobacteriaceae</taxon>
        <taxon>Desulfosporosinus</taxon>
    </lineage>
</organism>
<dbReference type="PANTHER" id="PTHR30111:SF1">
    <property type="entry name" value="33 KDA CHAPERONIN"/>
    <property type="match status" value="1"/>
</dbReference>
<dbReference type="PANTHER" id="PTHR30111">
    <property type="entry name" value="33 KDA CHAPERONIN"/>
    <property type="match status" value="1"/>
</dbReference>
<dbReference type="GO" id="GO:0005737">
    <property type="term" value="C:cytoplasm"/>
    <property type="evidence" value="ECO:0007669"/>
    <property type="project" value="UniProtKB-SubCell"/>
</dbReference>
<dbReference type="GO" id="GO:0051082">
    <property type="term" value="F:unfolded protein binding"/>
    <property type="evidence" value="ECO:0007669"/>
    <property type="project" value="UniProtKB-UniRule"/>
</dbReference>
<evidence type="ECO:0000313" key="7">
    <source>
        <dbReference type="EMBL" id="AET70126.1"/>
    </source>
</evidence>
<gene>
    <name evidence="6" type="primary">hslO</name>
    <name evidence="7" type="ordered locus">Desor_4722</name>
</gene>
<protein>
    <recommendedName>
        <fullName evidence="6">33 kDa chaperonin</fullName>
    </recommendedName>
    <alternativeName>
        <fullName evidence="6">Heat shock protein 33 homolog</fullName>
        <shortName evidence="6">HSP33</shortName>
    </alternativeName>
</protein>
<keyword evidence="2 6" id="KW-0862">Zinc</keyword>
<feature type="disulfide bond" description="Redox-active" evidence="6">
    <location>
        <begin position="271"/>
        <end position="274"/>
    </location>
</feature>
<comment type="PTM">
    <text evidence="6">Under oxidizing conditions two disulfide bonds are formed involving the reactive cysteines. Under reducing conditions zinc is bound to the reactive cysteines and the protein is inactive.</text>
</comment>
<evidence type="ECO:0000256" key="6">
    <source>
        <dbReference type="HAMAP-Rule" id="MF_00117"/>
    </source>
</evidence>
<dbReference type="Proteomes" id="UP000006346">
    <property type="component" value="Chromosome"/>
</dbReference>
<evidence type="ECO:0000256" key="1">
    <source>
        <dbReference type="ARBA" id="ARBA00022490"/>
    </source>
</evidence>
<dbReference type="eggNOG" id="COG1281">
    <property type="taxonomic scope" value="Bacteria"/>
</dbReference>
<dbReference type="STRING" id="768706.Desor_4722"/>
<keyword evidence="4 6" id="KW-0143">Chaperone</keyword>
<evidence type="ECO:0000256" key="2">
    <source>
        <dbReference type="ARBA" id="ARBA00022833"/>
    </source>
</evidence>
<evidence type="ECO:0000256" key="5">
    <source>
        <dbReference type="ARBA" id="ARBA00023284"/>
    </source>
</evidence>
<sequence>MQQQDELWIGTMLEGNARWVLVKSTEIVEEARSRHGMSPVATAALGRLMTGALILASSLKGDESITLRLLGDGPLDGVVAVGNAQGEVRGYVREPLVDLPLKASGKLDVGTAVGRGELTVSRSLQNGEVYSGMVPLVSGEIAEDLVHYLLSSEQIPSAMLLGVLVEKDYHVAGAGGFLIQPLPGAPEEIIQAIEDQLGQLGAGISELTAQSAAMEELLSHLMGPLSYHVLEQRSVGFKCTCSKERLKGTLVSLGKKEIADLISDGKAEIVCHFCNERFQFNVEELQEIWEQA</sequence>
<keyword evidence="1 6" id="KW-0963">Cytoplasm</keyword>
<dbReference type="PIRSF" id="PIRSF005261">
    <property type="entry name" value="Heat_shock_Hsp33"/>
    <property type="match status" value="1"/>
</dbReference>
<dbReference type="EMBL" id="CP003108">
    <property type="protein sequence ID" value="AET70126.1"/>
    <property type="molecule type" value="Genomic_DNA"/>
</dbReference>
<dbReference type="InterPro" id="IPR016153">
    <property type="entry name" value="Heat_shock_Hsp33_N"/>
</dbReference>
<keyword evidence="5 6" id="KW-0676">Redox-active center</keyword>
<dbReference type="GO" id="GO:0044183">
    <property type="term" value="F:protein folding chaperone"/>
    <property type="evidence" value="ECO:0007669"/>
    <property type="project" value="TreeGrafter"/>
</dbReference>
<dbReference type="Gene3D" id="3.90.1280.10">
    <property type="entry name" value="HSP33 redox switch-like"/>
    <property type="match status" value="1"/>
</dbReference>
<dbReference type="InterPro" id="IPR000397">
    <property type="entry name" value="Heat_shock_Hsp33"/>
</dbReference>
<name>G7WG32_DESOD</name>
<evidence type="ECO:0000256" key="4">
    <source>
        <dbReference type="ARBA" id="ARBA00023186"/>
    </source>
</evidence>
<accession>G7WG32</accession>
<dbReference type="GO" id="GO:0042026">
    <property type="term" value="P:protein refolding"/>
    <property type="evidence" value="ECO:0007669"/>
    <property type="project" value="TreeGrafter"/>
</dbReference>
<comment type="function">
    <text evidence="6">Redox regulated molecular chaperone. Protects both thermally unfolding and oxidatively damaged proteins from irreversible aggregation. Plays an important role in the bacterial defense system toward oxidative stress.</text>
</comment>
<dbReference type="CDD" id="cd00498">
    <property type="entry name" value="Hsp33"/>
    <property type="match status" value="1"/>
</dbReference>
<dbReference type="AlphaFoldDB" id="G7WG32"/>
<dbReference type="KEGG" id="dor:Desor_4722"/>
<dbReference type="InterPro" id="IPR016154">
    <property type="entry name" value="Heat_shock_Hsp33_C"/>
</dbReference>
<reference evidence="7 8" key="2">
    <citation type="journal article" date="2012" name="J. Bacteriol.">
        <title>Complete genome sequences of Desulfosporosinus orientis DSM765T, Desulfosporosinus youngiae DSM17734T, Desulfosporosinus meridiei DSM13257T, and Desulfosporosinus acidiphilus DSM22704T.</title>
        <authorList>
            <person name="Pester M."/>
            <person name="Brambilla E."/>
            <person name="Alazard D."/>
            <person name="Rattei T."/>
            <person name="Weinmaier T."/>
            <person name="Han J."/>
            <person name="Lucas S."/>
            <person name="Lapidus A."/>
            <person name="Cheng J.F."/>
            <person name="Goodwin L."/>
            <person name="Pitluck S."/>
            <person name="Peters L."/>
            <person name="Ovchinnikova G."/>
            <person name="Teshima H."/>
            <person name="Detter J.C."/>
            <person name="Han C.S."/>
            <person name="Tapia R."/>
            <person name="Land M.L."/>
            <person name="Hauser L."/>
            <person name="Kyrpides N.C."/>
            <person name="Ivanova N.N."/>
            <person name="Pagani I."/>
            <person name="Huntmann M."/>
            <person name="Wei C.L."/>
            <person name="Davenport K.W."/>
            <person name="Daligault H."/>
            <person name="Chain P.S."/>
            <person name="Chen A."/>
            <person name="Mavromatis K."/>
            <person name="Markowitz V."/>
            <person name="Szeto E."/>
            <person name="Mikhailova N."/>
            <person name="Pati A."/>
            <person name="Wagner M."/>
            <person name="Woyke T."/>
            <person name="Ollivier B."/>
            <person name="Klenk H.P."/>
            <person name="Spring S."/>
            <person name="Loy A."/>
        </authorList>
    </citation>
    <scope>NUCLEOTIDE SEQUENCE [LARGE SCALE GENOMIC DNA]</scope>
    <source>
        <strain evidence="8">ATCC 19365 / DSM 765 / NCIMB 8382 / VKM B-1628</strain>
    </source>
</reference>
<dbReference type="HAMAP" id="MF_00117">
    <property type="entry name" value="HslO"/>
    <property type="match status" value="1"/>
</dbReference>
<comment type="similarity">
    <text evidence="6">Belongs to the HSP33 family.</text>
</comment>
<dbReference type="PATRIC" id="fig|768706.3.peg.4802"/>
<dbReference type="HOGENOM" id="CLU_054493_1_0_9"/>
<dbReference type="Pfam" id="PF01430">
    <property type="entry name" value="HSP33"/>
    <property type="match status" value="1"/>
</dbReference>
<proteinExistence type="inferred from homology"/>
<dbReference type="RefSeq" id="WP_014186933.1">
    <property type="nucleotide sequence ID" value="NC_016584.1"/>
</dbReference>
<dbReference type="Gene3D" id="3.55.30.10">
    <property type="entry name" value="Hsp33 domain"/>
    <property type="match status" value="1"/>
</dbReference>
<keyword evidence="8" id="KW-1185">Reference proteome</keyword>
<reference evidence="8" key="1">
    <citation type="submission" date="2011-11" db="EMBL/GenBank/DDBJ databases">
        <title>Complete sequence of Desulfosporosinus orientis DSM 765.</title>
        <authorList>
            <person name="Lucas S."/>
            <person name="Han J."/>
            <person name="Lapidus A."/>
            <person name="Cheng J.-F."/>
            <person name="Goodwin L."/>
            <person name="Pitluck S."/>
            <person name="Peters L."/>
            <person name="Ovchinnikova G."/>
            <person name="Teshima H."/>
            <person name="Detter J.C."/>
            <person name="Han C."/>
            <person name="Tapia R."/>
            <person name="Land M."/>
            <person name="Hauser L."/>
            <person name="Kyrpides N."/>
            <person name="Ivanova N."/>
            <person name="Pagani I."/>
            <person name="Pester M."/>
            <person name="Spring S."/>
            <person name="Ollivier B."/>
            <person name="Rattei T."/>
            <person name="Klenk H.-P."/>
            <person name="Wagner M."/>
            <person name="Loy A."/>
            <person name="Woyke T."/>
        </authorList>
    </citation>
    <scope>NUCLEOTIDE SEQUENCE [LARGE SCALE GENOMIC DNA]</scope>
    <source>
        <strain evidence="8">ATCC 19365 / DSM 765 / NCIMB 8382 / VKM B-1628</strain>
    </source>
</reference>
<dbReference type="NCBIfam" id="NF001033">
    <property type="entry name" value="PRK00114.1"/>
    <property type="match status" value="1"/>
</dbReference>